<evidence type="ECO:0000313" key="2">
    <source>
        <dbReference type="Proteomes" id="UP000033607"/>
    </source>
</evidence>
<proteinExistence type="predicted"/>
<evidence type="ECO:0000313" key="1">
    <source>
        <dbReference type="EMBL" id="KMW70973.1"/>
    </source>
</evidence>
<comment type="caution">
    <text evidence="1">The sequence shown here is derived from an EMBL/GenBank/DDBJ whole genome shotgun (WGS) entry which is preliminary data.</text>
</comment>
<dbReference type="RefSeq" id="WP_049557335.1">
    <property type="nucleotide sequence ID" value="NZ_LATL02000005.1"/>
</dbReference>
<name>A0A0J9EXN7_9CYAN</name>
<dbReference type="AlphaFoldDB" id="A0A0J9EXN7"/>
<protein>
    <submittedName>
        <fullName evidence="1">Uncharacterized protein</fullName>
    </submittedName>
</protein>
<dbReference type="EMBL" id="LATL02000005">
    <property type="protein sequence ID" value="KMW70973.1"/>
    <property type="molecule type" value="Genomic_DNA"/>
</dbReference>
<gene>
    <name evidence="1" type="ORF">WN50_31255</name>
</gene>
<accession>A0A0J9EXN7</accession>
<reference evidence="1 2" key="1">
    <citation type="submission" date="2015-06" db="EMBL/GenBank/DDBJ databases">
        <title>Draft genome assembly of filamentous brackish cyanobacterium Limnoraphis robusta strain CS-951.</title>
        <authorList>
            <person name="Willis A."/>
            <person name="Parks M."/>
            <person name="Burford M.A."/>
        </authorList>
    </citation>
    <scope>NUCLEOTIDE SEQUENCE [LARGE SCALE GENOMIC DNA]</scope>
    <source>
        <strain evidence="1 2">CS-951</strain>
    </source>
</reference>
<organism evidence="1 2">
    <name type="scientific">Limnoraphis robusta CS-951</name>
    <dbReference type="NCBI Taxonomy" id="1637645"/>
    <lineage>
        <taxon>Bacteria</taxon>
        <taxon>Bacillati</taxon>
        <taxon>Cyanobacteriota</taxon>
        <taxon>Cyanophyceae</taxon>
        <taxon>Oscillatoriophycideae</taxon>
        <taxon>Oscillatoriales</taxon>
        <taxon>Sirenicapillariaceae</taxon>
        <taxon>Limnoraphis</taxon>
    </lineage>
</organism>
<dbReference type="Proteomes" id="UP000033607">
    <property type="component" value="Unassembled WGS sequence"/>
</dbReference>
<sequence>MFECEIKVAHKLLAENFINLKIDNVLLAETYLPSTNWLESTVISENIKLANNQNVTLKLNNFNDNDIVSATMIYTVTLFIDN</sequence>